<dbReference type="Proteomes" id="UP000510886">
    <property type="component" value="Chromosome"/>
</dbReference>
<reference evidence="1 2" key="1">
    <citation type="submission" date="2020-01" db="EMBL/GenBank/DDBJ databases">
        <title>Complete and circular genome sequences of six lactobacillus isolates from horses.</title>
        <authorList>
            <person name="Hassan H.M."/>
        </authorList>
    </citation>
    <scope>NUCLEOTIDE SEQUENCE [LARGE SCALE GENOMIC DNA]</scope>
    <source>
        <strain evidence="1 2">1A</strain>
    </source>
</reference>
<dbReference type="RefSeq" id="WP_180849533.1">
    <property type="nucleotide sequence ID" value="NZ_CP047418.1"/>
</dbReference>
<dbReference type="EMBL" id="CP047418">
    <property type="protein sequence ID" value="QLL77754.1"/>
    <property type="molecule type" value="Genomic_DNA"/>
</dbReference>
<protein>
    <submittedName>
        <fullName evidence="1">Uncharacterized protein</fullName>
    </submittedName>
</protein>
<dbReference type="KEGG" id="lsw:GTO87_03545"/>
<organism evidence="1 2">
    <name type="scientific">Ligilactobacillus saerimneri</name>
    <dbReference type="NCBI Taxonomy" id="228229"/>
    <lineage>
        <taxon>Bacteria</taxon>
        <taxon>Bacillati</taxon>
        <taxon>Bacillota</taxon>
        <taxon>Bacilli</taxon>
        <taxon>Lactobacillales</taxon>
        <taxon>Lactobacillaceae</taxon>
        <taxon>Ligilactobacillus</taxon>
    </lineage>
</organism>
<dbReference type="AlphaFoldDB" id="A0A7H9EJE1"/>
<evidence type="ECO:0000313" key="2">
    <source>
        <dbReference type="Proteomes" id="UP000510886"/>
    </source>
</evidence>
<accession>A0A7H9EJE1</accession>
<proteinExistence type="predicted"/>
<name>A0A7H9EJE1_9LACO</name>
<sequence>MTKAGEGTKKEPTAIGSNIKHLQEKYSTKIEDWELIAKAHKLAIDTFDEPRDEFEMKNNAVIVSRYKLALDKIVYYKRLLAEVTDE</sequence>
<gene>
    <name evidence="1" type="ORF">GTO87_03545</name>
</gene>
<evidence type="ECO:0000313" key="1">
    <source>
        <dbReference type="EMBL" id="QLL77754.1"/>
    </source>
</evidence>